<comment type="caution">
    <text evidence="1">The sequence shown here is derived from an EMBL/GenBank/DDBJ whole genome shotgun (WGS) entry which is preliminary data.</text>
</comment>
<accession>A0A4C1W8W6</accession>
<keyword evidence="2" id="KW-1185">Reference proteome</keyword>
<proteinExistence type="predicted"/>
<dbReference type="AlphaFoldDB" id="A0A4C1W8W6"/>
<sequence length="93" mass="10231">MVSGRIWTSRQFASDGFCRRMDDSAAVSARTELASSIREPFIINGLRDGLLAFYMTGFFNDSRVGLDTSIGLSGERGAVAPSVADRPPKWTRR</sequence>
<dbReference type="Proteomes" id="UP000299102">
    <property type="component" value="Unassembled WGS sequence"/>
</dbReference>
<evidence type="ECO:0000313" key="2">
    <source>
        <dbReference type="Proteomes" id="UP000299102"/>
    </source>
</evidence>
<dbReference type="EMBL" id="BGZK01000493">
    <property type="protein sequence ID" value="GBP46969.1"/>
    <property type="molecule type" value="Genomic_DNA"/>
</dbReference>
<reference evidence="1 2" key="1">
    <citation type="journal article" date="2019" name="Commun. Biol.">
        <title>The bagworm genome reveals a unique fibroin gene that provides high tensile strength.</title>
        <authorList>
            <person name="Kono N."/>
            <person name="Nakamura H."/>
            <person name="Ohtoshi R."/>
            <person name="Tomita M."/>
            <person name="Numata K."/>
            <person name="Arakawa K."/>
        </authorList>
    </citation>
    <scope>NUCLEOTIDE SEQUENCE [LARGE SCALE GENOMIC DNA]</scope>
</reference>
<organism evidence="1 2">
    <name type="scientific">Eumeta variegata</name>
    <name type="common">Bagworm moth</name>
    <name type="synonym">Eumeta japonica</name>
    <dbReference type="NCBI Taxonomy" id="151549"/>
    <lineage>
        <taxon>Eukaryota</taxon>
        <taxon>Metazoa</taxon>
        <taxon>Ecdysozoa</taxon>
        <taxon>Arthropoda</taxon>
        <taxon>Hexapoda</taxon>
        <taxon>Insecta</taxon>
        <taxon>Pterygota</taxon>
        <taxon>Neoptera</taxon>
        <taxon>Endopterygota</taxon>
        <taxon>Lepidoptera</taxon>
        <taxon>Glossata</taxon>
        <taxon>Ditrysia</taxon>
        <taxon>Tineoidea</taxon>
        <taxon>Psychidae</taxon>
        <taxon>Oiketicinae</taxon>
        <taxon>Eumeta</taxon>
    </lineage>
</organism>
<name>A0A4C1W8W6_EUMVA</name>
<protein>
    <submittedName>
        <fullName evidence="1">Uncharacterized protein</fullName>
    </submittedName>
</protein>
<evidence type="ECO:0000313" key="1">
    <source>
        <dbReference type="EMBL" id="GBP46969.1"/>
    </source>
</evidence>
<gene>
    <name evidence="1" type="ORF">EVAR_32488_1</name>
</gene>